<proteinExistence type="predicted"/>
<protein>
    <submittedName>
        <fullName evidence="1">EcsC family protein</fullName>
    </submittedName>
</protein>
<dbReference type="PANTHER" id="PTHR41260">
    <property type="entry name" value="PROTEIN ECSC"/>
    <property type="match status" value="1"/>
</dbReference>
<dbReference type="InterPro" id="IPR024787">
    <property type="entry name" value="EcsC"/>
</dbReference>
<name>A0A6I4VP57_9BACL</name>
<dbReference type="Proteomes" id="UP000430692">
    <property type="component" value="Unassembled WGS sequence"/>
</dbReference>
<accession>A0A6I4VP57</accession>
<dbReference type="EMBL" id="WUUL01000001">
    <property type="protein sequence ID" value="MXQ52168.1"/>
    <property type="molecule type" value="Genomic_DNA"/>
</dbReference>
<gene>
    <name evidence="1" type="ORF">GSM42_00075</name>
</gene>
<evidence type="ECO:0000313" key="2">
    <source>
        <dbReference type="Proteomes" id="UP000430692"/>
    </source>
</evidence>
<dbReference type="AlphaFoldDB" id="A0A6I4VP57"/>
<dbReference type="PANTHER" id="PTHR41260:SF1">
    <property type="entry name" value="PROTEIN ECSC"/>
    <property type="match status" value="1"/>
</dbReference>
<dbReference type="Pfam" id="PF12787">
    <property type="entry name" value="EcsC"/>
    <property type="match status" value="1"/>
</dbReference>
<sequence>MNTYQPDTKQSLQDALEEIKKWEEDQSDLWFWEKLGRIPFAILDKITPNVIQKYIGIALDELGSYIQTGGQYLTSQDRVLQKYAPHLLMQSSDEVTIDKIAHVPLALMNKVAEDNKANHTNFATVQGATTGFGGIFTLAIDIPLLLGTSLKILQEMAITYGYDPKEKEERIFIVKCLQFSSSDFVGKQAILKELTEMSTEQEAISKLQGWREVIFAYRDNYGWKKLFQMVPVLGMIFGAVINRYTIQDVAEAGQMLYRKRRVLAKMKEFEYKWEDDEADSSTSEEKADENL</sequence>
<comment type="caution">
    <text evidence="1">The sequence shown here is derived from an EMBL/GenBank/DDBJ whole genome shotgun (WGS) entry which is preliminary data.</text>
</comment>
<reference evidence="1 2" key="1">
    <citation type="submission" date="2019-12" db="EMBL/GenBank/DDBJ databases">
        <title>Whole-genome analyses of novel actinobacteria.</title>
        <authorList>
            <person name="Sahin N."/>
            <person name="Saygin H."/>
        </authorList>
    </citation>
    <scope>NUCLEOTIDE SEQUENCE [LARGE SCALE GENOMIC DNA]</scope>
    <source>
        <strain evidence="1 2">KC615</strain>
    </source>
</reference>
<evidence type="ECO:0000313" key="1">
    <source>
        <dbReference type="EMBL" id="MXQ52168.1"/>
    </source>
</evidence>
<organism evidence="1 2">
    <name type="scientific">Shimazuella alba</name>
    <dbReference type="NCBI Taxonomy" id="2690964"/>
    <lineage>
        <taxon>Bacteria</taxon>
        <taxon>Bacillati</taxon>
        <taxon>Bacillota</taxon>
        <taxon>Bacilli</taxon>
        <taxon>Bacillales</taxon>
        <taxon>Thermoactinomycetaceae</taxon>
        <taxon>Shimazuella</taxon>
    </lineage>
</organism>
<keyword evidence="2" id="KW-1185">Reference proteome</keyword>